<dbReference type="InterPro" id="IPR011761">
    <property type="entry name" value="ATP-grasp"/>
</dbReference>
<keyword evidence="4" id="KW-1185">Reference proteome</keyword>
<accession>A0ABW0BEY2</accession>
<dbReference type="Proteomes" id="UP001596087">
    <property type="component" value="Unassembled WGS sequence"/>
</dbReference>
<keyword evidence="3" id="KW-0436">Ligase</keyword>
<name>A0ABW0BEY2_9ACTN</name>
<evidence type="ECO:0000313" key="3">
    <source>
        <dbReference type="EMBL" id="MFC5175803.1"/>
    </source>
</evidence>
<evidence type="ECO:0000259" key="2">
    <source>
        <dbReference type="PROSITE" id="PS50975"/>
    </source>
</evidence>
<sequence>MSLVLLATCSDWPHGEPGAPALDAALAARGIRSRWACWDDAGVDWAAADLVAVRATWDYTERPGEFLAWARRLDPARLLNSADVFSWNLDKAYLVGLADLPAVPTVAADSDAELREAVAATLSSYGGAVVKPRTGANGAGVIVVDSPGDPRLGRNLPAELPGLRGATGPWAVQPLVASVRTEGESSVFVVGGRAVSQVDKRPGGEEIRVHEHFGGDSTAVPLRDEAADLAVRAVATASERLGGPLDYARVDLMRLDDGRLAVSELEAIEPGLHLDVLPANAEPFADLVELRLATAPR</sequence>
<dbReference type="RefSeq" id="WP_378587146.1">
    <property type="nucleotide sequence ID" value="NZ_JBHSKD010000004.1"/>
</dbReference>
<gene>
    <name evidence="3" type="ORF">ACFPGP_03905</name>
</gene>
<dbReference type="PANTHER" id="PTHR39217">
    <property type="match status" value="1"/>
</dbReference>
<dbReference type="EMBL" id="JBHSKD010000004">
    <property type="protein sequence ID" value="MFC5175803.1"/>
    <property type="molecule type" value="Genomic_DNA"/>
</dbReference>
<comment type="caution">
    <text evidence="3">The sequence shown here is derived from an EMBL/GenBank/DDBJ whole genome shotgun (WGS) entry which is preliminary data.</text>
</comment>
<keyword evidence="1" id="KW-0547">Nucleotide-binding</keyword>
<dbReference type="Gene3D" id="3.30.470.20">
    <property type="entry name" value="ATP-grasp fold, B domain"/>
    <property type="match status" value="1"/>
</dbReference>
<dbReference type="SUPFAM" id="SSF56059">
    <property type="entry name" value="Glutathione synthetase ATP-binding domain-like"/>
    <property type="match status" value="1"/>
</dbReference>
<evidence type="ECO:0000256" key="1">
    <source>
        <dbReference type="PROSITE-ProRule" id="PRU00409"/>
    </source>
</evidence>
<protein>
    <submittedName>
        <fullName evidence="3">RimK family alpha-L-glutamate ligase</fullName>
    </submittedName>
</protein>
<organism evidence="3 4">
    <name type="scientific">Nocardioides taihuensis</name>
    <dbReference type="NCBI Taxonomy" id="1835606"/>
    <lineage>
        <taxon>Bacteria</taxon>
        <taxon>Bacillati</taxon>
        <taxon>Actinomycetota</taxon>
        <taxon>Actinomycetes</taxon>
        <taxon>Propionibacteriales</taxon>
        <taxon>Nocardioidaceae</taxon>
        <taxon>Nocardioides</taxon>
    </lineage>
</organism>
<reference evidence="4" key="1">
    <citation type="journal article" date="2019" name="Int. J. Syst. Evol. Microbiol.">
        <title>The Global Catalogue of Microorganisms (GCM) 10K type strain sequencing project: providing services to taxonomists for standard genome sequencing and annotation.</title>
        <authorList>
            <consortium name="The Broad Institute Genomics Platform"/>
            <consortium name="The Broad Institute Genome Sequencing Center for Infectious Disease"/>
            <person name="Wu L."/>
            <person name="Ma J."/>
        </authorList>
    </citation>
    <scope>NUCLEOTIDE SEQUENCE [LARGE SCALE GENOMIC DNA]</scope>
    <source>
        <strain evidence="4">DFY41</strain>
    </source>
</reference>
<proteinExistence type="predicted"/>
<dbReference type="PROSITE" id="PS50975">
    <property type="entry name" value="ATP_GRASP"/>
    <property type="match status" value="1"/>
</dbReference>
<keyword evidence="1" id="KW-0067">ATP-binding</keyword>
<dbReference type="InterPro" id="IPR053191">
    <property type="entry name" value="DcsG_Biosynth_Enzyme"/>
</dbReference>
<feature type="domain" description="ATP-grasp" evidence="2">
    <location>
        <begin position="92"/>
        <end position="296"/>
    </location>
</feature>
<evidence type="ECO:0000313" key="4">
    <source>
        <dbReference type="Proteomes" id="UP001596087"/>
    </source>
</evidence>
<dbReference type="PANTHER" id="PTHR39217:SF1">
    <property type="entry name" value="GLUTATHIONE SYNTHETASE"/>
    <property type="match status" value="1"/>
</dbReference>
<dbReference type="GO" id="GO:0016874">
    <property type="term" value="F:ligase activity"/>
    <property type="evidence" value="ECO:0007669"/>
    <property type="project" value="UniProtKB-KW"/>
</dbReference>